<protein>
    <submittedName>
        <fullName evidence="1">Uncharacterized protein</fullName>
    </submittedName>
</protein>
<reference evidence="1 2" key="1">
    <citation type="submission" date="2022-01" db="EMBL/GenBank/DDBJ databases">
        <authorList>
            <person name="Xiong W."/>
            <person name="Schranz E."/>
        </authorList>
    </citation>
    <scope>NUCLEOTIDE SEQUENCE [LARGE SCALE GENOMIC DNA]</scope>
</reference>
<dbReference type="EMBL" id="CAKMRJ010005412">
    <property type="protein sequence ID" value="CAH1442726.1"/>
    <property type="molecule type" value="Genomic_DNA"/>
</dbReference>
<dbReference type="Proteomes" id="UP001157418">
    <property type="component" value="Unassembled WGS sequence"/>
</dbReference>
<gene>
    <name evidence="1" type="ORF">LVIROSA_LOCUS28696</name>
</gene>
<sequence>MPETSRPSTTDPESPTATTTLLRLSLLHSIPLAPKSPTTTITTSVIVRPNQIVKHFITIFVIVHQSSTRHCSHRFLKIFECGSSESSSVSVCDETRDTFSSLITQKTHIDMSNSRARFEIVFNFIKAT</sequence>
<dbReference type="AlphaFoldDB" id="A0AAU9NY31"/>
<name>A0AAU9NY31_9ASTR</name>
<proteinExistence type="predicted"/>
<comment type="caution">
    <text evidence="1">The sequence shown here is derived from an EMBL/GenBank/DDBJ whole genome shotgun (WGS) entry which is preliminary data.</text>
</comment>
<evidence type="ECO:0000313" key="2">
    <source>
        <dbReference type="Proteomes" id="UP001157418"/>
    </source>
</evidence>
<keyword evidence="2" id="KW-1185">Reference proteome</keyword>
<accession>A0AAU9NY31</accession>
<organism evidence="1 2">
    <name type="scientific">Lactuca virosa</name>
    <dbReference type="NCBI Taxonomy" id="75947"/>
    <lineage>
        <taxon>Eukaryota</taxon>
        <taxon>Viridiplantae</taxon>
        <taxon>Streptophyta</taxon>
        <taxon>Embryophyta</taxon>
        <taxon>Tracheophyta</taxon>
        <taxon>Spermatophyta</taxon>
        <taxon>Magnoliopsida</taxon>
        <taxon>eudicotyledons</taxon>
        <taxon>Gunneridae</taxon>
        <taxon>Pentapetalae</taxon>
        <taxon>asterids</taxon>
        <taxon>campanulids</taxon>
        <taxon>Asterales</taxon>
        <taxon>Asteraceae</taxon>
        <taxon>Cichorioideae</taxon>
        <taxon>Cichorieae</taxon>
        <taxon>Lactucinae</taxon>
        <taxon>Lactuca</taxon>
    </lineage>
</organism>
<evidence type="ECO:0000313" key="1">
    <source>
        <dbReference type="EMBL" id="CAH1442726.1"/>
    </source>
</evidence>